<feature type="transmembrane region" description="Helical" evidence="7">
    <location>
        <begin position="213"/>
        <end position="232"/>
    </location>
</feature>
<keyword evidence="2" id="KW-1003">Cell membrane</keyword>
<feature type="transmembrane region" description="Helical" evidence="7">
    <location>
        <begin position="187"/>
        <end position="207"/>
    </location>
</feature>
<dbReference type="EMBL" id="CAFBLD010000004">
    <property type="protein sequence ID" value="CAB4864620.1"/>
    <property type="molecule type" value="Genomic_DNA"/>
</dbReference>
<keyword evidence="3" id="KW-0808">Transferase</keyword>
<accession>A0A6J5YWZ2</accession>
<dbReference type="EMBL" id="CAEZXO010000003">
    <property type="protein sequence ID" value="CAB4690036.1"/>
    <property type="molecule type" value="Genomic_DNA"/>
</dbReference>
<dbReference type="GO" id="GO:0009103">
    <property type="term" value="P:lipopolysaccharide biosynthetic process"/>
    <property type="evidence" value="ECO:0007669"/>
    <property type="project" value="TreeGrafter"/>
</dbReference>
<dbReference type="EMBL" id="CAFBQX010000002">
    <property type="protein sequence ID" value="CAB5071060.1"/>
    <property type="molecule type" value="Genomic_DNA"/>
</dbReference>
<evidence type="ECO:0000256" key="2">
    <source>
        <dbReference type="ARBA" id="ARBA00022475"/>
    </source>
</evidence>
<evidence type="ECO:0000313" key="15">
    <source>
        <dbReference type="EMBL" id="CAB4986037.1"/>
    </source>
</evidence>
<dbReference type="GO" id="GO:0071555">
    <property type="term" value="P:cell wall organization"/>
    <property type="evidence" value="ECO:0007669"/>
    <property type="project" value="TreeGrafter"/>
</dbReference>
<dbReference type="CDD" id="cd06853">
    <property type="entry name" value="GT_WecA_like"/>
    <property type="match status" value="1"/>
</dbReference>
<dbReference type="GO" id="GO:0016780">
    <property type="term" value="F:phosphotransferase activity, for other substituted phosphate groups"/>
    <property type="evidence" value="ECO:0007669"/>
    <property type="project" value="InterPro"/>
</dbReference>
<dbReference type="PANTHER" id="PTHR22926:SF3">
    <property type="entry name" value="UNDECAPRENYL-PHOSPHATE ALPHA-N-ACETYLGLUCOSAMINYL 1-PHOSPHATE TRANSFERASE"/>
    <property type="match status" value="1"/>
</dbReference>
<evidence type="ECO:0000313" key="14">
    <source>
        <dbReference type="EMBL" id="CAB4953751.1"/>
    </source>
</evidence>
<evidence type="ECO:0000313" key="16">
    <source>
        <dbReference type="EMBL" id="CAB5071060.1"/>
    </source>
</evidence>
<dbReference type="EMBL" id="CAEZZW010000007">
    <property type="protein sequence ID" value="CAB4786105.1"/>
    <property type="molecule type" value="Genomic_DNA"/>
</dbReference>
<dbReference type="EMBL" id="CAFBNH010000010">
    <property type="protein sequence ID" value="CAB4953751.1"/>
    <property type="molecule type" value="Genomic_DNA"/>
</dbReference>
<evidence type="ECO:0000313" key="9">
    <source>
        <dbReference type="EMBL" id="CAB4690036.1"/>
    </source>
</evidence>
<feature type="transmembrane region" description="Helical" evidence="7">
    <location>
        <begin position="294"/>
        <end position="317"/>
    </location>
</feature>
<dbReference type="InterPro" id="IPR000715">
    <property type="entry name" value="Glycosyl_transferase_4"/>
</dbReference>
<evidence type="ECO:0000313" key="11">
    <source>
        <dbReference type="EMBL" id="CAB4786105.1"/>
    </source>
</evidence>
<protein>
    <submittedName>
        <fullName evidence="8">Unannotated protein</fullName>
    </submittedName>
</protein>
<evidence type="ECO:0000256" key="1">
    <source>
        <dbReference type="ARBA" id="ARBA00004651"/>
    </source>
</evidence>
<dbReference type="PANTHER" id="PTHR22926">
    <property type="entry name" value="PHOSPHO-N-ACETYLMURAMOYL-PENTAPEPTIDE-TRANSFERASE"/>
    <property type="match status" value="1"/>
</dbReference>
<dbReference type="GO" id="GO:0044038">
    <property type="term" value="P:cell wall macromolecule biosynthetic process"/>
    <property type="evidence" value="ECO:0007669"/>
    <property type="project" value="TreeGrafter"/>
</dbReference>
<keyword evidence="5 7" id="KW-1133">Transmembrane helix</keyword>
<keyword evidence="4 7" id="KW-0812">Transmembrane</keyword>
<evidence type="ECO:0000256" key="3">
    <source>
        <dbReference type="ARBA" id="ARBA00022679"/>
    </source>
</evidence>
<feature type="transmembrane region" description="Helical" evidence="7">
    <location>
        <begin position="323"/>
        <end position="342"/>
    </location>
</feature>
<evidence type="ECO:0000313" key="12">
    <source>
        <dbReference type="EMBL" id="CAB4832631.1"/>
    </source>
</evidence>
<organism evidence="8">
    <name type="scientific">freshwater metagenome</name>
    <dbReference type="NCBI Taxonomy" id="449393"/>
    <lineage>
        <taxon>unclassified sequences</taxon>
        <taxon>metagenomes</taxon>
        <taxon>ecological metagenomes</taxon>
    </lineage>
</organism>
<dbReference type="EMBL" id="CAFBOC010000022">
    <property type="protein sequence ID" value="CAB4986037.1"/>
    <property type="molecule type" value="Genomic_DNA"/>
</dbReference>
<keyword evidence="6 7" id="KW-0472">Membrane</keyword>
<proteinExistence type="predicted"/>
<evidence type="ECO:0000313" key="8">
    <source>
        <dbReference type="EMBL" id="CAB4332599.1"/>
    </source>
</evidence>
<sequence>MQYSIKQFLLLGGAAFILVGAITPVMRALALRIGAVDAPDSGRKTQKEPVPYLGGVAIVIGVLTVSYAALLYSDFSKQTFLLASSVLLPALAMAVMGLIDDLRGLLPWPRLAAQTIVAIIVATLLISSHTIGTAFNNRILDAAVSILWIVGVCNSINFFDNLDGGASGTVAITTFFLFLIAYDRQQVLVSALSIVTAGATFGFLLWNRPPAKIYMGDAGALFLGIVVSVLTIRLNPGVVSRGLSIAIPGALMAVPIMDTTVAVGSRIFRRISPFEGGRDHLSHRLMRIGFSRRFAAFALWGLTFLFAVLALAIYTWPDSAGKALLLVGILGWLMLASFFFRIPSTDD</sequence>
<dbReference type="AlphaFoldDB" id="A0A6J5YWZ2"/>
<dbReference type="EMBL" id="CAESAE010000002">
    <property type="protein sequence ID" value="CAB4332599.1"/>
    <property type="molecule type" value="Genomic_DNA"/>
</dbReference>
<dbReference type="EMBL" id="CAFABH010000031">
    <property type="protein sequence ID" value="CAB4832631.1"/>
    <property type="molecule type" value="Genomic_DNA"/>
</dbReference>
<evidence type="ECO:0000256" key="7">
    <source>
        <dbReference type="SAM" id="Phobius"/>
    </source>
</evidence>
<evidence type="ECO:0000256" key="5">
    <source>
        <dbReference type="ARBA" id="ARBA00022989"/>
    </source>
</evidence>
<feature type="transmembrane region" description="Helical" evidence="7">
    <location>
        <begin position="111"/>
        <end position="127"/>
    </location>
</feature>
<evidence type="ECO:0000256" key="4">
    <source>
        <dbReference type="ARBA" id="ARBA00022692"/>
    </source>
</evidence>
<dbReference type="Pfam" id="PF00953">
    <property type="entry name" value="Glycos_transf_4"/>
    <property type="match status" value="1"/>
</dbReference>
<comment type="subcellular location">
    <subcellularLocation>
        <location evidence="1">Cell membrane</location>
        <topology evidence="1">Multi-pass membrane protein</topology>
    </subcellularLocation>
</comment>
<gene>
    <name evidence="9" type="ORF">UFOPK2510_00618</name>
    <name evidence="10" type="ORF">UFOPK2718_00830</name>
    <name evidence="11" type="ORF">UFOPK2936_01299</name>
    <name evidence="12" type="ORF">UFOPK3174_01363</name>
    <name evidence="13" type="ORF">UFOPK3328_00687</name>
    <name evidence="14" type="ORF">UFOPK3779_01401</name>
    <name evidence="15" type="ORF">UFOPK3913_01474</name>
    <name evidence="8" type="ORF">UFOPK4107_00328</name>
    <name evidence="16" type="ORF">UFOPK4403_00518</name>
</gene>
<feature type="transmembrane region" description="Helical" evidence="7">
    <location>
        <begin position="79"/>
        <end position="99"/>
    </location>
</feature>
<name>A0A6J5YWZ2_9ZZZZ</name>
<evidence type="ECO:0000256" key="6">
    <source>
        <dbReference type="ARBA" id="ARBA00023136"/>
    </source>
</evidence>
<reference evidence="8" key="1">
    <citation type="submission" date="2020-05" db="EMBL/GenBank/DDBJ databases">
        <authorList>
            <person name="Chiriac C."/>
            <person name="Salcher M."/>
            <person name="Ghai R."/>
            <person name="Kavagutti S V."/>
        </authorList>
    </citation>
    <scope>NUCLEOTIDE SEQUENCE</scope>
</reference>
<feature type="transmembrane region" description="Helical" evidence="7">
    <location>
        <begin position="165"/>
        <end position="182"/>
    </location>
</feature>
<feature type="transmembrane region" description="Helical" evidence="7">
    <location>
        <begin position="51"/>
        <end position="72"/>
    </location>
</feature>
<dbReference type="EMBL" id="CAEZYM010000007">
    <property type="protein sequence ID" value="CAB4725169.1"/>
    <property type="molecule type" value="Genomic_DNA"/>
</dbReference>
<evidence type="ECO:0000313" key="10">
    <source>
        <dbReference type="EMBL" id="CAB4725169.1"/>
    </source>
</evidence>
<dbReference type="GO" id="GO:0005886">
    <property type="term" value="C:plasma membrane"/>
    <property type="evidence" value="ECO:0007669"/>
    <property type="project" value="UniProtKB-SubCell"/>
</dbReference>
<evidence type="ECO:0000313" key="13">
    <source>
        <dbReference type="EMBL" id="CAB4864620.1"/>
    </source>
</evidence>